<dbReference type="OrthoDB" id="9778052at2"/>
<dbReference type="GO" id="GO:0016616">
    <property type="term" value="F:oxidoreductase activity, acting on the CH-OH group of donors, NAD or NADP as acceptor"/>
    <property type="evidence" value="ECO:0007669"/>
    <property type="project" value="TreeGrafter"/>
</dbReference>
<dbReference type="PANTHER" id="PTHR10366:SF564">
    <property type="entry name" value="STEROL-4-ALPHA-CARBOXYLATE 3-DEHYDROGENASE, DECARBOXYLATING"/>
    <property type="match status" value="1"/>
</dbReference>
<dbReference type="InterPro" id="IPR001509">
    <property type="entry name" value="Epimerase_deHydtase"/>
</dbReference>
<dbReference type="PANTHER" id="PTHR10366">
    <property type="entry name" value="NAD DEPENDENT EPIMERASE/DEHYDRATASE"/>
    <property type="match status" value="1"/>
</dbReference>
<keyword evidence="5" id="KW-1185">Reference proteome</keyword>
<evidence type="ECO:0000256" key="2">
    <source>
        <dbReference type="ARBA" id="ARBA00023445"/>
    </source>
</evidence>
<feature type="domain" description="NAD-dependent epimerase/dehydratase" evidence="3">
    <location>
        <begin position="12"/>
        <end position="241"/>
    </location>
</feature>
<organism evidence="4 5">
    <name type="scientific">Xaviernesmea oryzae</name>
    <dbReference type="NCBI Taxonomy" id="464029"/>
    <lineage>
        <taxon>Bacteria</taxon>
        <taxon>Pseudomonadati</taxon>
        <taxon>Pseudomonadota</taxon>
        <taxon>Alphaproteobacteria</taxon>
        <taxon>Hyphomicrobiales</taxon>
        <taxon>Rhizobiaceae</taxon>
        <taxon>Rhizobium/Agrobacterium group</taxon>
        <taxon>Xaviernesmea</taxon>
    </lineage>
</organism>
<evidence type="ECO:0000313" key="5">
    <source>
        <dbReference type="Proteomes" id="UP000186364"/>
    </source>
</evidence>
<sequence>MRVTESGSRNLVVVTGIGGFLGHHLTKVFLEAGYAVRGTLRDLSRAPQISGAIAASGTDTGALDFRAADLLADDGWPEAMMGATALIHAASPFPSRLPADPQGLIAPARDGTRRVLKAAADAGVRRVVLTSSIAATNYGPGHAPFTEADWTDPDGPLTTAYYRSKTLAERAAWDFAQRHALALTTINPAFILGPLLGSAPGTSLDIVRRLLAGRYPAVPKFSVSVVDVRDVALLHRLALEADCAIGERFIAGGPVLSLSDIATILRKNLPDHAGRVPRLVLPNWLARLAAPFDANLRLIAGELGRDARVSSEKAERLLGWRPRPPEEAVLAAAQSLVAAGLIR</sequence>
<name>A0A1Q9AXA9_9HYPH</name>
<evidence type="ECO:0000313" key="4">
    <source>
        <dbReference type="EMBL" id="OLP60087.1"/>
    </source>
</evidence>
<dbReference type="Pfam" id="PF01370">
    <property type="entry name" value="Epimerase"/>
    <property type="match status" value="1"/>
</dbReference>
<evidence type="ECO:0000256" key="1">
    <source>
        <dbReference type="ARBA" id="ARBA00023002"/>
    </source>
</evidence>
<dbReference type="EMBL" id="MKIP01000043">
    <property type="protein sequence ID" value="OLP60087.1"/>
    <property type="molecule type" value="Genomic_DNA"/>
</dbReference>
<dbReference type="Gene3D" id="3.40.50.720">
    <property type="entry name" value="NAD(P)-binding Rossmann-like Domain"/>
    <property type="match status" value="1"/>
</dbReference>
<evidence type="ECO:0000259" key="3">
    <source>
        <dbReference type="Pfam" id="PF01370"/>
    </source>
</evidence>
<keyword evidence="1" id="KW-0560">Oxidoreductase</keyword>
<reference evidence="4 5" key="1">
    <citation type="submission" date="2016-09" db="EMBL/GenBank/DDBJ databases">
        <title>Rhizobium sp. nov., a novel species isolated from the rice rhizosphere.</title>
        <authorList>
            <person name="Zhao J."/>
            <person name="Zhang X."/>
        </authorList>
    </citation>
    <scope>NUCLEOTIDE SEQUENCE [LARGE SCALE GENOMIC DNA]</scope>
    <source>
        <strain evidence="4 5">1.7048</strain>
    </source>
</reference>
<protein>
    <submittedName>
        <fullName evidence="4">Epimerase</fullName>
    </submittedName>
</protein>
<dbReference type="InterPro" id="IPR050425">
    <property type="entry name" value="NAD(P)_dehydrat-like"/>
</dbReference>
<dbReference type="SUPFAM" id="SSF51735">
    <property type="entry name" value="NAD(P)-binding Rossmann-fold domains"/>
    <property type="match status" value="1"/>
</dbReference>
<comment type="similarity">
    <text evidence="2">Belongs to the NAD(P)-dependent epimerase/dehydratase family. Dihydroflavonol-4-reductase subfamily.</text>
</comment>
<accession>A0A1Q9AXA9</accession>
<dbReference type="AlphaFoldDB" id="A0A1Q9AXA9"/>
<proteinExistence type="inferred from homology"/>
<dbReference type="Proteomes" id="UP000186364">
    <property type="component" value="Unassembled WGS sequence"/>
</dbReference>
<gene>
    <name evidence="4" type="ORF">BJF93_10975</name>
</gene>
<dbReference type="FunFam" id="3.40.50.720:FF:000336">
    <property type="entry name" value="Aldehyde reductase"/>
    <property type="match status" value="1"/>
</dbReference>
<dbReference type="InterPro" id="IPR036291">
    <property type="entry name" value="NAD(P)-bd_dom_sf"/>
</dbReference>
<dbReference type="RefSeq" id="WP_075627850.1">
    <property type="nucleotide sequence ID" value="NZ_FOAM01000002.1"/>
</dbReference>
<comment type="caution">
    <text evidence="4">The sequence shown here is derived from an EMBL/GenBank/DDBJ whole genome shotgun (WGS) entry which is preliminary data.</text>
</comment>